<dbReference type="Proteomes" id="UP001470230">
    <property type="component" value="Unassembled WGS sequence"/>
</dbReference>
<name>A0ABR2JR94_9EUKA</name>
<evidence type="ECO:0000313" key="2">
    <source>
        <dbReference type="EMBL" id="KAK8881411.1"/>
    </source>
</evidence>
<feature type="transmembrane region" description="Helical" evidence="1">
    <location>
        <begin position="241"/>
        <end position="261"/>
    </location>
</feature>
<accession>A0ABR2JR94</accession>
<proteinExistence type="predicted"/>
<evidence type="ECO:0000256" key="1">
    <source>
        <dbReference type="SAM" id="Phobius"/>
    </source>
</evidence>
<reference evidence="2 3" key="1">
    <citation type="submission" date="2024-04" db="EMBL/GenBank/DDBJ databases">
        <title>Tritrichomonas musculus Genome.</title>
        <authorList>
            <person name="Alves-Ferreira E."/>
            <person name="Grigg M."/>
            <person name="Lorenzi H."/>
            <person name="Galac M."/>
        </authorList>
    </citation>
    <scope>NUCLEOTIDE SEQUENCE [LARGE SCALE GENOMIC DNA]</scope>
    <source>
        <strain evidence="2 3">EAF2021</strain>
    </source>
</reference>
<sequence>MELPPIYFEGVYFIGGIICVIIGIIYGIFIWKDFKTLTPKLPCYKSSQILFVVSVLMRGLGYIAQAIITMQFPDKYKTLYMCDPITIGLPSYLLTISYLFLFYLWISICVNLISNDSTSGLRERTKIVFNCLLIFTLTLGFVLIAVLTLSFIQNYDFTDIIHEIEVLLAIIRDFFTATIILIYSIIIIRMSNQPLCSNYKESAYFWMLLCLVIPLYIRSGSLIFFLYVLMNKIGGRRLENFINTSISAFLSEVFPCLMILITRKRSGLLSIYDSIN</sequence>
<keyword evidence="3" id="KW-1185">Reference proteome</keyword>
<feature type="transmembrane region" description="Helical" evidence="1">
    <location>
        <begin position="6"/>
        <end position="29"/>
    </location>
</feature>
<feature type="transmembrane region" description="Helical" evidence="1">
    <location>
        <begin position="203"/>
        <end position="229"/>
    </location>
</feature>
<keyword evidence="1" id="KW-0472">Membrane</keyword>
<gene>
    <name evidence="2" type="ORF">M9Y10_004147</name>
</gene>
<evidence type="ECO:0000313" key="3">
    <source>
        <dbReference type="Proteomes" id="UP001470230"/>
    </source>
</evidence>
<evidence type="ECO:0008006" key="4">
    <source>
        <dbReference type="Google" id="ProtNLM"/>
    </source>
</evidence>
<feature type="transmembrane region" description="Helical" evidence="1">
    <location>
        <begin position="49"/>
        <end position="72"/>
    </location>
</feature>
<organism evidence="2 3">
    <name type="scientific">Tritrichomonas musculus</name>
    <dbReference type="NCBI Taxonomy" id="1915356"/>
    <lineage>
        <taxon>Eukaryota</taxon>
        <taxon>Metamonada</taxon>
        <taxon>Parabasalia</taxon>
        <taxon>Tritrichomonadida</taxon>
        <taxon>Tritrichomonadidae</taxon>
        <taxon>Tritrichomonas</taxon>
    </lineage>
</organism>
<feature type="transmembrane region" description="Helical" evidence="1">
    <location>
        <begin position="92"/>
        <end position="115"/>
    </location>
</feature>
<keyword evidence="1" id="KW-1133">Transmembrane helix</keyword>
<comment type="caution">
    <text evidence="2">The sequence shown here is derived from an EMBL/GenBank/DDBJ whole genome shotgun (WGS) entry which is preliminary data.</text>
</comment>
<protein>
    <recommendedName>
        <fullName evidence="4">THH1/TOM1/TOM3 domain-containing protein</fullName>
    </recommendedName>
</protein>
<feature type="transmembrane region" description="Helical" evidence="1">
    <location>
        <begin position="127"/>
        <end position="152"/>
    </location>
</feature>
<keyword evidence="1" id="KW-0812">Transmembrane</keyword>
<feature type="transmembrane region" description="Helical" evidence="1">
    <location>
        <begin position="164"/>
        <end position="191"/>
    </location>
</feature>
<dbReference type="EMBL" id="JAPFFF010000010">
    <property type="protein sequence ID" value="KAK8881411.1"/>
    <property type="molecule type" value="Genomic_DNA"/>
</dbReference>